<dbReference type="RefSeq" id="YP_009804868.1">
    <property type="nucleotide sequence ID" value="NC_048005.1"/>
</dbReference>
<evidence type="ECO:0000259" key="2">
    <source>
        <dbReference type="Pfam" id="PF13392"/>
    </source>
</evidence>
<dbReference type="SUPFAM" id="SSF54060">
    <property type="entry name" value="His-Me finger endonucleases"/>
    <property type="match status" value="1"/>
</dbReference>
<feature type="domain" description="HNH nuclease" evidence="2">
    <location>
        <begin position="59"/>
        <end position="101"/>
    </location>
</feature>
<evidence type="ECO:0000256" key="1">
    <source>
        <dbReference type="SAM" id="MobiDB-lite"/>
    </source>
</evidence>
<feature type="compositionally biased region" description="Low complexity" evidence="1">
    <location>
        <begin position="97"/>
        <end position="110"/>
    </location>
</feature>
<feature type="region of interest" description="Disordered" evidence="1">
    <location>
        <begin position="77"/>
        <end position="114"/>
    </location>
</feature>
<keyword evidence="4" id="KW-1185">Reference proteome</keyword>
<accession>A0A2Z5HIK9</accession>
<name>A0A2Z5HIK9_9CAUD</name>
<dbReference type="KEGG" id="vg:54995491"/>
<evidence type="ECO:0000313" key="3">
    <source>
        <dbReference type="EMBL" id="AXC40099.1"/>
    </source>
</evidence>
<dbReference type="InterPro" id="IPR044925">
    <property type="entry name" value="His-Me_finger_sf"/>
</dbReference>
<evidence type="ECO:0000313" key="4">
    <source>
        <dbReference type="Proteomes" id="UP000253544"/>
    </source>
</evidence>
<dbReference type="InterPro" id="IPR003615">
    <property type="entry name" value="HNH_nuc"/>
</dbReference>
<dbReference type="Pfam" id="PF13392">
    <property type="entry name" value="HNH_3"/>
    <property type="match status" value="1"/>
</dbReference>
<sequence length="165" mass="19516">MYHIFMKRKEYPTKEILEKYFVADPDNGILYRKTKKGLKECCANNKKSHPDVGFQGDTYQLHVLLFIMYYGYRPEEVDHKDTNPRNNRKNNLRDASRSQNNANRNQQCNNTSGYKGVSWEGSSWRYQVRHKGKNYSKRGFKTAEEAFEASKILRESLHKEFTNFG</sequence>
<dbReference type="EMBL" id="MH370366">
    <property type="protein sequence ID" value="AXC40099.1"/>
    <property type="molecule type" value="Genomic_DNA"/>
</dbReference>
<organism evidence="3 4">
    <name type="scientific">Salmonella phage S113</name>
    <dbReference type="NCBI Taxonomy" id="2231342"/>
    <lineage>
        <taxon>Viruses</taxon>
        <taxon>Duplodnaviria</taxon>
        <taxon>Heunggongvirae</taxon>
        <taxon>Uroviricota</taxon>
        <taxon>Caudoviricetes</taxon>
        <taxon>Demerecviridae</taxon>
        <taxon>Markadamsvirinae</taxon>
        <taxon>Epseptimavirus</taxon>
        <taxon>Epseptimavirus S113</taxon>
    </lineage>
</organism>
<dbReference type="GeneID" id="54995491"/>
<reference evidence="4" key="1">
    <citation type="submission" date="2018-05" db="EMBL/GenBank/DDBJ databases">
        <title>Host range determinants of Salmonella infecting bacteriophages.</title>
        <authorList>
            <person name="Gencay Y.E."/>
        </authorList>
    </citation>
    <scope>NUCLEOTIDE SEQUENCE [LARGE SCALE GENOMIC DNA]</scope>
</reference>
<protein>
    <recommendedName>
        <fullName evidence="2">HNH nuclease domain-containing protein</fullName>
    </recommendedName>
</protein>
<dbReference type="Gene3D" id="3.90.75.20">
    <property type="match status" value="1"/>
</dbReference>
<proteinExistence type="predicted"/>
<dbReference type="Proteomes" id="UP000253544">
    <property type="component" value="Segment"/>
</dbReference>